<reference evidence="1 2" key="1">
    <citation type="submission" date="2018-03" db="EMBL/GenBank/DDBJ databases">
        <title>The draft genome of Mesorhizobium sp. 6GN-30.</title>
        <authorList>
            <person name="Liu L."/>
            <person name="Li L."/>
            <person name="Wang T."/>
            <person name="Zhang X."/>
            <person name="Liang L."/>
        </authorList>
    </citation>
    <scope>NUCLEOTIDE SEQUENCE [LARGE SCALE GENOMIC DNA]</scope>
    <source>
        <strain evidence="1 2">6GN30</strain>
    </source>
</reference>
<dbReference type="EMBL" id="PXYK01000008">
    <property type="protein sequence ID" value="PSJ61165.1"/>
    <property type="molecule type" value="Genomic_DNA"/>
</dbReference>
<dbReference type="AlphaFoldDB" id="A0A2P7SFJ9"/>
<protein>
    <submittedName>
        <fullName evidence="1">Capsular biosynthesis protein</fullName>
    </submittedName>
</protein>
<dbReference type="GO" id="GO:0000271">
    <property type="term" value="P:polysaccharide biosynthetic process"/>
    <property type="evidence" value="ECO:0007669"/>
    <property type="project" value="InterPro"/>
</dbReference>
<dbReference type="OrthoDB" id="9794206at2"/>
<evidence type="ECO:0000313" key="2">
    <source>
        <dbReference type="Proteomes" id="UP000241229"/>
    </source>
</evidence>
<proteinExistence type="predicted"/>
<dbReference type="Proteomes" id="UP000241229">
    <property type="component" value="Unassembled WGS sequence"/>
</dbReference>
<dbReference type="Pfam" id="PF05159">
    <property type="entry name" value="Capsule_synth"/>
    <property type="match status" value="1"/>
</dbReference>
<dbReference type="RefSeq" id="WP_106772170.1">
    <property type="nucleotide sequence ID" value="NZ_PXYK01000008.1"/>
</dbReference>
<organism evidence="1 2">
    <name type="scientific">Kumtagia ephedrae</name>
    <dbReference type="NCBI Taxonomy" id="2116701"/>
    <lineage>
        <taxon>Bacteria</taxon>
        <taxon>Pseudomonadati</taxon>
        <taxon>Pseudomonadota</taxon>
        <taxon>Alphaproteobacteria</taxon>
        <taxon>Hyphomicrobiales</taxon>
        <taxon>Phyllobacteriaceae</taxon>
        <taxon>Kumtagia</taxon>
    </lineage>
</organism>
<evidence type="ECO:0000313" key="1">
    <source>
        <dbReference type="EMBL" id="PSJ61165.1"/>
    </source>
</evidence>
<dbReference type="GO" id="GO:0015774">
    <property type="term" value="P:polysaccharide transport"/>
    <property type="evidence" value="ECO:0007669"/>
    <property type="project" value="InterPro"/>
</dbReference>
<sequence>MSPGDLLGPPLRGRTFLFLQGPSSPLFARIAAHLDKLGHRCLRVNLCAGDWVFWRRQGGINYRGRLADWPAFIAKLMDTEGVGGIVLLGEERPHHLAAAEAAKARGIPVYAVEMGYLRPDWIRIERDGSGYHSHFPTDPAVILKAAAGLPEPDLKVQHYTQSFLADAVYDLLFNLPNVFLRFLYPHYRWHAIFHPLAEYAGWVARLLQARGRARRRMMTLQRIHDARDPYFVFPLQLETDYQIRAYSNFRSQRDAIALVIESFAANAAPDARLLFKVHPLDNGLIPWEKEIAAHARRKGIADRVHFVDGGNLARMIMLSAGVVTINSTAGIVGLQRGKPVKALGVAIFDIPGLTDPGPLDRFWREGAAPDPELVDAFLRLIAATLHVRGNFYSWAGVEAGAEAIARRLHEGRVNEPGGFVSVPPRMRPVDAAP</sequence>
<keyword evidence="2" id="KW-1185">Reference proteome</keyword>
<accession>A0A2P7SFJ9</accession>
<gene>
    <name evidence="1" type="ORF">C7I84_10770</name>
</gene>
<name>A0A2P7SFJ9_9HYPH</name>
<dbReference type="InterPro" id="IPR007833">
    <property type="entry name" value="Capsule_polysaccharide_synth"/>
</dbReference>
<comment type="caution">
    <text evidence="1">The sequence shown here is derived from an EMBL/GenBank/DDBJ whole genome shotgun (WGS) entry which is preliminary data.</text>
</comment>
<dbReference type="CDD" id="cd16441">
    <property type="entry name" value="beta_Kdo_transferase_KpsS"/>
    <property type="match status" value="1"/>
</dbReference>